<evidence type="ECO:0000313" key="9">
    <source>
        <dbReference type="Proteomes" id="UP000799779"/>
    </source>
</evidence>
<dbReference type="AlphaFoldDB" id="A0A6A5W8W7"/>
<dbReference type="OrthoDB" id="3897607at2759"/>
<evidence type="ECO:0000256" key="6">
    <source>
        <dbReference type="SAM" id="Phobius"/>
    </source>
</evidence>
<dbReference type="InterPro" id="IPR052337">
    <property type="entry name" value="SAT4-like"/>
</dbReference>
<keyword evidence="4 6" id="KW-0472">Membrane</keyword>
<proteinExistence type="inferred from homology"/>
<evidence type="ECO:0000256" key="1">
    <source>
        <dbReference type="ARBA" id="ARBA00004141"/>
    </source>
</evidence>
<evidence type="ECO:0000256" key="3">
    <source>
        <dbReference type="ARBA" id="ARBA00022989"/>
    </source>
</evidence>
<keyword evidence="9" id="KW-1185">Reference proteome</keyword>
<dbReference type="Pfam" id="PF20684">
    <property type="entry name" value="Fung_rhodopsin"/>
    <property type="match status" value="1"/>
</dbReference>
<gene>
    <name evidence="8" type="ORF">P154DRAFT_495822</name>
</gene>
<dbReference type="InterPro" id="IPR049326">
    <property type="entry name" value="Rhodopsin_dom_fungi"/>
</dbReference>
<feature type="transmembrane region" description="Helical" evidence="6">
    <location>
        <begin position="194"/>
        <end position="214"/>
    </location>
</feature>
<evidence type="ECO:0000256" key="2">
    <source>
        <dbReference type="ARBA" id="ARBA00022692"/>
    </source>
</evidence>
<organism evidence="8 9">
    <name type="scientific">Amniculicola lignicola CBS 123094</name>
    <dbReference type="NCBI Taxonomy" id="1392246"/>
    <lineage>
        <taxon>Eukaryota</taxon>
        <taxon>Fungi</taxon>
        <taxon>Dikarya</taxon>
        <taxon>Ascomycota</taxon>
        <taxon>Pezizomycotina</taxon>
        <taxon>Dothideomycetes</taxon>
        <taxon>Pleosporomycetidae</taxon>
        <taxon>Pleosporales</taxon>
        <taxon>Amniculicolaceae</taxon>
        <taxon>Amniculicola</taxon>
    </lineage>
</organism>
<reference evidence="8" key="1">
    <citation type="journal article" date="2020" name="Stud. Mycol.">
        <title>101 Dothideomycetes genomes: a test case for predicting lifestyles and emergence of pathogens.</title>
        <authorList>
            <person name="Haridas S."/>
            <person name="Albert R."/>
            <person name="Binder M."/>
            <person name="Bloem J."/>
            <person name="Labutti K."/>
            <person name="Salamov A."/>
            <person name="Andreopoulos B."/>
            <person name="Baker S."/>
            <person name="Barry K."/>
            <person name="Bills G."/>
            <person name="Bluhm B."/>
            <person name="Cannon C."/>
            <person name="Castanera R."/>
            <person name="Culley D."/>
            <person name="Daum C."/>
            <person name="Ezra D."/>
            <person name="Gonzalez J."/>
            <person name="Henrissat B."/>
            <person name="Kuo A."/>
            <person name="Liang C."/>
            <person name="Lipzen A."/>
            <person name="Lutzoni F."/>
            <person name="Magnuson J."/>
            <person name="Mondo S."/>
            <person name="Nolan M."/>
            <person name="Ohm R."/>
            <person name="Pangilinan J."/>
            <person name="Park H.-J."/>
            <person name="Ramirez L."/>
            <person name="Alfaro M."/>
            <person name="Sun H."/>
            <person name="Tritt A."/>
            <person name="Yoshinaga Y."/>
            <person name="Zwiers L.-H."/>
            <person name="Turgeon B."/>
            <person name="Goodwin S."/>
            <person name="Spatafora J."/>
            <person name="Crous P."/>
            <person name="Grigoriev I."/>
        </authorList>
    </citation>
    <scope>NUCLEOTIDE SEQUENCE</scope>
    <source>
        <strain evidence="8">CBS 123094</strain>
    </source>
</reference>
<feature type="transmembrane region" description="Helical" evidence="6">
    <location>
        <begin position="102"/>
        <end position="123"/>
    </location>
</feature>
<feature type="transmembrane region" description="Helical" evidence="6">
    <location>
        <begin position="60"/>
        <end position="82"/>
    </location>
</feature>
<name>A0A6A5W8W7_9PLEO</name>
<keyword evidence="2 6" id="KW-0812">Transmembrane</keyword>
<dbReference type="PANTHER" id="PTHR33048">
    <property type="entry name" value="PTH11-LIKE INTEGRAL MEMBRANE PROTEIN (AFU_ORTHOLOGUE AFUA_5G11245)"/>
    <property type="match status" value="1"/>
</dbReference>
<protein>
    <recommendedName>
        <fullName evidence="7">Rhodopsin domain-containing protein</fullName>
    </recommendedName>
</protein>
<comment type="subcellular location">
    <subcellularLocation>
        <location evidence="1">Membrane</location>
        <topology evidence="1">Multi-pass membrane protein</topology>
    </subcellularLocation>
</comment>
<feature type="transmembrane region" description="Helical" evidence="6">
    <location>
        <begin position="265"/>
        <end position="285"/>
    </location>
</feature>
<sequence>MNGTRPNFNRFRPNAGDTTTAPILLGVGGGLMAISIGLLVARLWSRLRPYTRLNWDDWTVLAATILALGNYILLSLSVVHGLGRHARFVSFARRRQSMHLLFVSQVVWYYAITLVKLSVAILLLRVKRSSLRWRLFIHTIIGLLIITVIVQTCFQFLQCTPFRVYWDPRVFRLMRQNGGTVVCFPRSVINGNVISFSTIHVAVDLIFSFIPITFIKPLRLPRREKIFMCLLMALGLFASAGAIMRTLQIQGFYTSRDLFRKNVNISLWAVVEMQFALIAATIPTLKSFAERILVRVGLFFYRVEEEKVVRGRLVAFGLLDKDEEMILEVRSPRKEKFEVEVKPARERKLRDEFGEVLFSVDQEGDKEVEDMLERRGEKGKG</sequence>
<dbReference type="GO" id="GO:0016020">
    <property type="term" value="C:membrane"/>
    <property type="evidence" value="ECO:0007669"/>
    <property type="project" value="UniProtKB-SubCell"/>
</dbReference>
<accession>A0A6A5W8W7</accession>
<keyword evidence="3 6" id="KW-1133">Transmembrane helix</keyword>
<feature type="transmembrane region" description="Helical" evidence="6">
    <location>
        <begin position="20"/>
        <end position="40"/>
    </location>
</feature>
<dbReference type="Proteomes" id="UP000799779">
    <property type="component" value="Unassembled WGS sequence"/>
</dbReference>
<evidence type="ECO:0000259" key="7">
    <source>
        <dbReference type="Pfam" id="PF20684"/>
    </source>
</evidence>
<dbReference type="EMBL" id="ML977606">
    <property type="protein sequence ID" value="KAF1998192.1"/>
    <property type="molecule type" value="Genomic_DNA"/>
</dbReference>
<evidence type="ECO:0000256" key="5">
    <source>
        <dbReference type="ARBA" id="ARBA00038359"/>
    </source>
</evidence>
<feature type="domain" description="Rhodopsin" evidence="7">
    <location>
        <begin position="41"/>
        <end position="290"/>
    </location>
</feature>
<feature type="transmembrane region" description="Helical" evidence="6">
    <location>
        <begin position="226"/>
        <end position="245"/>
    </location>
</feature>
<dbReference type="PANTHER" id="PTHR33048:SF129">
    <property type="entry name" value="INTEGRAL MEMBRANE PROTEIN-RELATED"/>
    <property type="match status" value="1"/>
</dbReference>
<evidence type="ECO:0000256" key="4">
    <source>
        <dbReference type="ARBA" id="ARBA00023136"/>
    </source>
</evidence>
<feature type="transmembrane region" description="Helical" evidence="6">
    <location>
        <begin position="135"/>
        <end position="157"/>
    </location>
</feature>
<evidence type="ECO:0000313" key="8">
    <source>
        <dbReference type="EMBL" id="KAF1998192.1"/>
    </source>
</evidence>
<comment type="similarity">
    <text evidence="5">Belongs to the SAT4 family.</text>
</comment>